<feature type="domain" description="NadR/Ttd14 AAA" evidence="2">
    <location>
        <begin position="35"/>
        <end position="201"/>
    </location>
</feature>
<dbReference type="SUPFAM" id="SSF52540">
    <property type="entry name" value="P-loop containing nucleoside triphosphate hydrolases"/>
    <property type="match status" value="1"/>
</dbReference>
<protein>
    <submittedName>
        <fullName evidence="3">AAA domain-containing protein</fullName>
    </submittedName>
</protein>
<dbReference type="InterPro" id="IPR027417">
    <property type="entry name" value="P-loop_NTPase"/>
</dbReference>
<proteinExistence type="predicted"/>
<dbReference type="EMBL" id="VFPA01000004">
    <property type="protein sequence ID" value="TQM06026.1"/>
    <property type="molecule type" value="Genomic_DNA"/>
</dbReference>
<dbReference type="Pfam" id="PF13521">
    <property type="entry name" value="AAA_28"/>
    <property type="match status" value="1"/>
</dbReference>
<dbReference type="Proteomes" id="UP000315677">
    <property type="component" value="Unassembled WGS sequence"/>
</dbReference>
<keyword evidence="4" id="KW-1185">Reference proteome</keyword>
<feature type="region of interest" description="Disordered" evidence="1">
    <location>
        <begin position="1"/>
        <end position="23"/>
    </location>
</feature>
<comment type="caution">
    <text evidence="3">The sequence shown here is derived from an EMBL/GenBank/DDBJ whole genome shotgun (WGS) entry which is preliminary data.</text>
</comment>
<organism evidence="3 4">
    <name type="scientific">Pseudonocardia kunmingensis</name>
    <dbReference type="NCBI Taxonomy" id="630975"/>
    <lineage>
        <taxon>Bacteria</taxon>
        <taxon>Bacillati</taxon>
        <taxon>Actinomycetota</taxon>
        <taxon>Actinomycetes</taxon>
        <taxon>Pseudonocardiales</taxon>
        <taxon>Pseudonocardiaceae</taxon>
        <taxon>Pseudonocardia</taxon>
    </lineage>
</organism>
<name>A0A543D9P5_9PSEU</name>
<gene>
    <name evidence="3" type="ORF">FB558_6260</name>
</gene>
<accession>A0A543D9P5</accession>
<evidence type="ECO:0000313" key="4">
    <source>
        <dbReference type="Proteomes" id="UP000315677"/>
    </source>
</evidence>
<dbReference type="RefSeq" id="WP_170231613.1">
    <property type="nucleotide sequence ID" value="NZ_VFPA01000004.1"/>
</dbReference>
<reference evidence="3 4" key="1">
    <citation type="submission" date="2019-06" db="EMBL/GenBank/DDBJ databases">
        <title>Sequencing the genomes of 1000 actinobacteria strains.</title>
        <authorList>
            <person name="Klenk H.-P."/>
        </authorList>
    </citation>
    <scope>NUCLEOTIDE SEQUENCE [LARGE SCALE GENOMIC DNA]</scope>
    <source>
        <strain evidence="3 4">DSM 45301</strain>
    </source>
</reference>
<feature type="compositionally biased region" description="Polar residues" evidence="1">
    <location>
        <begin position="1"/>
        <end position="19"/>
    </location>
</feature>
<dbReference type="AlphaFoldDB" id="A0A543D9P5"/>
<dbReference type="Gene3D" id="3.40.50.300">
    <property type="entry name" value="P-loop containing nucleotide triphosphate hydrolases"/>
    <property type="match status" value="1"/>
</dbReference>
<evidence type="ECO:0000313" key="3">
    <source>
        <dbReference type="EMBL" id="TQM06026.1"/>
    </source>
</evidence>
<dbReference type="InterPro" id="IPR038727">
    <property type="entry name" value="NadR/Ttd14_AAA_dom"/>
</dbReference>
<sequence>MNPDTNTSSIRDTHASTNLDAGPTRAALVERPVTIAVTGAHSTGKSTFLARLTNELRQYDVEVATVADLGEQALRIGLPILHSHTYASTTWIMTRGISNEIATWPHTDVLLVDRPVPDALGYYLAALEYRGEQLHPALLGHLRALATGHAIHYDLILRTELDRTLPIGTNRVRDHNHRYRHLADQHIGAVLNDLRIPHQLLRSDGHDAAITYATRFALTHDSSR</sequence>
<evidence type="ECO:0000256" key="1">
    <source>
        <dbReference type="SAM" id="MobiDB-lite"/>
    </source>
</evidence>
<evidence type="ECO:0000259" key="2">
    <source>
        <dbReference type="Pfam" id="PF13521"/>
    </source>
</evidence>